<organism evidence="2 3">
    <name type="scientific">Halalkalibacter wakoensis JCM 9140</name>
    <dbReference type="NCBI Taxonomy" id="1236970"/>
    <lineage>
        <taxon>Bacteria</taxon>
        <taxon>Bacillati</taxon>
        <taxon>Bacillota</taxon>
        <taxon>Bacilli</taxon>
        <taxon>Bacillales</taxon>
        <taxon>Bacillaceae</taxon>
        <taxon>Halalkalibacter</taxon>
    </lineage>
</organism>
<protein>
    <submittedName>
        <fullName evidence="2">Uncharacterized protein</fullName>
    </submittedName>
</protein>
<evidence type="ECO:0000313" key="2">
    <source>
        <dbReference type="EMBL" id="GAE28086.1"/>
    </source>
</evidence>
<dbReference type="RefSeq" id="WP_034750296.1">
    <property type="nucleotide sequence ID" value="NZ_BAUT01000081.1"/>
</dbReference>
<keyword evidence="3" id="KW-1185">Reference proteome</keyword>
<proteinExistence type="predicted"/>
<reference evidence="2" key="1">
    <citation type="journal article" date="2014" name="Genome Announc.">
        <title>Draft Genome Sequences of Three Alkaliphilic Bacillus Strains, Bacillus wakoensis JCM 9140T, Bacillus akibai JCM 9157T, and Bacillus hemicellulosilyticus JCM 9152T.</title>
        <authorList>
            <person name="Yuki M."/>
            <person name="Oshima K."/>
            <person name="Suda W."/>
            <person name="Oshida Y."/>
            <person name="Kitamura K."/>
            <person name="Iida T."/>
            <person name="Hattori M."/>
            <person name="Ohkuma M."/>
        </authorList>
    </citation>
    <scope>NUCLEOTIDE SEQUENCE [LARGE SCALE GENOMIC DNA]</scope>
    <source>
        <strain evidence="2">JCM 9140</strain>
    </source>
</reference>
<sequence length="165" mass="18593">MQAGHISHFASLSPFKSVKQFNDSTKKALELHGDHFTKGEHIALLKLIQFSVKLRGVAYAKISTLVQSTHNDNNGISRSTFERMLQKGKTLGLFTIHGTTRKKGGDSHNVYIFTRFDAPVQQKLTDRQTPKESYTPSHSPAKTEREALSFQTINKKRKRSSNAHD</sequence>
<feature type="region of interest" description="Disordered" evidence="1">
    <location>
        <begin position="122"/>
        <end position="165"/>
    </location>
</feature>
<feature type="compositionally biased region" description="Polar residues" evidence="1">
    <location>
        <begin position="131"/>
        <end position="140"/>
    </location>
</feature>
<dbReference type="OrthoDB" id="2697418at2"/>
<dbReference type="AlphaFoldDB" id="W4Q7N3"/>
<dbReference type="EMBL" id="BAUT01000081">
    <property type="protein sequence ID" value="GAE28086.1"/>
    <property type="molecule type" value="Genomic_DNA"/>
</dbReference>
<evidence type="ECO:0000256" key="1">
    <source>
        <dbReference type="SAM" id="MobiDB-lite"/>
    </source>
</evidence>
<dbReference type="STRING" id="1236970.JCM9140_4279"/>
<dbReference type="Proteomes" id="UP000018890">
    <property type="component" value="Unassembled WGS sequence"/>
</dbReference>
<gene>
    <name evidence="2" type="ORF">JCM9140_4279</name>
</gene>
<feature type="compositionally biased region" description="Basic residues" evidence="1">
    <location>
        <begin position="154"/>
        <end position="165"/>
    </location>
</feature>
<evidence type="ECO:0000313" key="3">
    <source>
        <dbReference type="Proteomes" id="UP000018890"/>
    </source>
</evidence>
<name>W4Q7N3_9BACI</name>
<comment type="caution">
    <text evidence="2">The sequence shown here is derived from an EMBL/GenBank/DDBJ whole genome shotgun (WGS) entry which is preliminary data.</text>
</comment>
<accession>W4Q7N3</accession>